<comment type="similarity">
    <text evidence="6">Belongs to the RuvA family.</text>
</comment>
<dbReference type="GO" id="GO:0009379">
    <property type="term" value="C:Holliday junction helicase complex"/>
    <property type="evidence" value="ECO:0007669"/>
    <property type="project" value="InterPro"/>
</dbReference>
<dbReference type="SUPFAM" id="SSF47781">
    <property type="entry name" value="RuvA domain 2-like"/>
    <property type="match status" value="1"/>
</dbReference>
<dbReference type="CDD" id="cd14332">
    <property type="entry name" value="UBA_RuvA_C"/>
    <property type="match status" value="1"/>
</dbReference>
<feature type="domain" description="Helix-hairpin-helix DNA-binding motif class 1" evidence="7">
    <location>
        <begin position="77"/>
        <end position="96"/>
    </location>
</feature>
<feature type="domain" description="Helix-hairpin-helix DNA-binding motif class 1" evidence="7">
    <location>
        <begin position="112"/>
        <end position="131"/>
    </location>
</feature>
<accession>A0A9D1JLJ3</accession>
<evidence type="ECO:0000256" key="6">
    <source>
        <dbReference type="HAMAP-Rule" id="MF_00031"/>
    </source>
</evidence>
<dbReference type="Gene3D" id="1.10.150.20">
    <property type="entry name" value="5' to 3' exonuclease, C-terminal subdomain"/>
    <property type="match status" value="1"/>
</dbReference>
<dbReference type="GO" id="GO:0005737">
    <property type="term" value="C:cytoplasm"/>
    <property type="evidence" value="ECO:0007669"/>
    <property type="project" value="UniProtKB-SubCell"/>
</dbReference>
<feature type="region of interest" description="Domain III" evidence="6">
    <location>
        <begin position="154"/>
        <end position="205"/>
    </location>
</feature>
<dbReference type="GO" id="GO:0000400">
    <property type="term" value="F:four-way junction DNA binding"/>
    <property type="evidence" value="ECO:0007669"/>
    <property type="project" value="UniProtKB-UniRule"/>
</dbReference>
<comment type="function">
    <text evidence="6">The RuvA-RuvB-RuvC complex processes Holliday junction (HJ) DNA during genetic recombination and DNA repair, while the RuvA-RuvB complex plays an important role in the rescue of blocked DNA replication forks via replication fork reversal (RFR). RuvA specifically binds to HJ cruciform DNA, conferring on it an open structure. The RuvB hexamer acts as an ATP-dependent pump, pulling dsDNA into and through the RuvAB complex. HJ branch migration allows RuvC to scan DNA until it finds its consensus sequence, where it cleaves and resolves the cruciform DNA.</text>
</comment>
<keyword evidence="1 6" id="KW-0963">Cytoplasm</keyword>
<evidence type="ECO:0000256" key="4">
    <source>
        <dbReference type="ARBA" id="ARBA00023172"/>
    </source>
</evidence>
<evidence type="ECO:0000259" key="7">
    <source>
        <dbReference type="SMART" id="SM00278"/>
    </source>
</evidence>
<evidence type="ECO:0000256" key="5">
    <source>
        <dbReference type="ARBA" id="ARBA00023204"/>
    </source>
</evidence>
<comment type="caution">
    <text evidence="6">Lacks conserved residue(s) required for the propagation of feature annotation.</text>
</comment>
<dbReference type="AlphaFoldDB" id="A0A9D1JLJ3"/>
<dbReference type="InterPro" id="IPR010994">
    <property type="entry name" value="RuvA_2-like"/>
</dbReference>
<evidence type="ECO:0000313" key="9">
    <source>
        <dbReference type="Proteomes" id="UP000823928"/>
    </source>
</evidence>
<dbReference type="Gene3D" id="2.40.50.140">
    <property type="entry name" value="Nucleic acid-binding proteins"/>
    <property type="match status" value="1"/>
</dbReference>
<dbReference type="HAMAP" id="MF_00031">
    <property type="entry name" value="DNA_HJ_migration_RuvA"/>
    <property type="match status" value="1"/>
</dbReference>
<organism evidence="8 9">
    <name type="scientific">Candidatus Scatousia excrementigallinarum</name>
    <dbReference type="NCBI Taxonomy" id="2840935"/>
    <lineage>
        <taxon>Bacteria</taxon>
        <taxon>Candidatus Scatousia</taxon>
    </lineage>
</organism>
<dbReference type="InterPro" id="IPR000085">
    <property type="entry name" value="RuvA"/>
</dbReference>
<dbReference type="GO" id="GO:0048476">
    <property type="term" value="C:Holliday junction resolvase complex"/>
    <property type="evidence" value="ECO:0007669"/>
    <property type="project" value="UniProtKB-UniRule"/>
</dbReference>
<dbReference type="Pfam" id="PF07499">
    <property type="entry name" value="RuvA_C"/>
    <property type="match status" value="1"/>
</dbReference>
<proteinExistence type="inferred from homology"/>
<keyword evidence="8" id="KW-0378">Hydrolase</keyword>
<dbReference type="Pfam" id="PF14520">
    <property type="entry name" value="HHH_5"/>
    <property type="match status" value="1"/>
</dbReference>
<dbReference type="Proteomes" id="UP000823928">
    <property type="component" value="Unassembled WGS sequence"/>
</dbReference>
<dbReference type="GO" id="GO:0005524">
    <property type="term" value="F:ATP binding"/>
    <property type="evidence" value="ECO:0007669"/>
    <property type="project" value="InterPro"/>
</dbReference>
<reference evidence="8" key="1">
    <citation type="submission" date="2020-10" db="EMBL/GenBank/DDBJ databases">
        <authorList>
            <person name="Gilroy R."/>
        </authorList>
    </citation>
    <scope>NUCLEOTIDE SEQUENCE</scope>
    <source>
        <strain evidence="8">6276</strain>
    </source>
</reference>
<dbReference type="InterPro" id="IPR013849">
    <property type="entry name" value="DNA_helicase_Holl-junc_RuvA_I"/>
</dbReference>
<protein>
    <recommendedName>
        <fullName evidence="6">Holliday junction branch migration complex subunit RuvA</fullName>
    </recommendedName>
</protein>
<dbReference type="SUPFAM" id="SSF46929">
    <property type="entry name" value="DNA helicase RuvA subunit, C-terminal domain"/>
    <property type="match status" value="1"/>
</dbReference>
<keyword evidence="3 6" id="KW-0238">DNA-binding</keyword>
<dbReference type="NCBIfam" id="TIGR00084">
    <property type="entry name" value="ruvA"/>
    <property type="match status" value="1"/>
</dbReference>
<dbReference type="GO" id="GO:0016787">
    <property type="term" value="F:hydrolase activity"/>
    <property type="evidence" value="ECO:0007669"/>
    <property type="project" value="UniProtKB-KW"/>
</dbReference>
<comment type="caution">
    <text evidence="8">The sequence shown here is derived from an EMBL/GenBank/DDBJ whole genome shotgun (WGS) entry which is preliminary data.</text>
</comment>
<dbReference type="SMART" id="SM00278">
    <property type="entry name" value="HhH1"/>
    <property type="match status" value="2"/>
</dbReference>
<keyword evidence="2 6" id="KW-0227">DNA damage</keyword>
<comment type="subcellular location">
    <subcellularLocation>
        <location evidence="6">Cytoplasm</location>
    </subcellularLocation>
</comment>
<dbReference type="GO" id="GO:0006281">
    <property type="term" value="P:DNA repair"/>
    <property type="evidence" value="ECO:0007669"/>
    <property type="project" value="UniProtKB-UniRule"/>
</dbReference>
<dbReference type="InterPro" id="IPR011114">
    <property type="entry name" value="RuvA_C"/>
</dbReference>
<dbReference type="SUPFAM" id="SSF50249">
    <property type="entry name" value="Nucleic acid-binding proteins"/>
    <property type="match status" value="1"/>
</dbReference>
<evidence type="ECO:0000256" key="1">
    <source>
        <dbReference type="ARBA" id="ARBA00022490"/>
    </source>
</evidence>
<dbReference type="GO" id="GO:0009378">
    <property type="term" value="F:four-way junction helicase activity"/>
    <property type="evidence" value="ECO:0007669"/>
    <property type="project" value="InterPro"/>
</dbReference>
<keyword evidence="5 6" id="KW-0234">DNA repair</keyword>
<dbReference type="InterPro" id="IPR012340">
    <property type="entry name" value="NA-bd_OB-fold"/>
</dbReference>
<evidence type="ECO:0000256" key="3">
    <source>
        <dbReference type="ARBA" id="ARBA00023125"/>
    </source>
</evidence>
<dbReference type="EMBL" id="DVIU01000001">
    <property type="protein sequence ID" value="HIS35001.1"/>
    <property type="molecule type" value="Genomic_DNA"/>
</dbReference>
<comment type="domain">
    <text evidence="6">Has three domains with a flexible linker between the domains II and III and assumes an 'L' shape. Domain III is highly mobile and contacts RuvB.</text>
</comment>
<keyword evidence="4 6" id="KW-0233">DNA recombination</keyword>
<gene>
    <name evidence="6 8" type="primary">ruvA</name>
    <name evidence="8" type="ORF">IAC10_00010</name>
</gene>
<dbReference type="InterPro" id="IPR003583">
    <property type="entry name" value="Hlx-hairpin-Hlx_DNA-bd_motif"/>
</dbReference>
<reference evidence="8" key="2">
    <citation type="journal article" date="2021" name="PeerJ">
        <title>Extensive microbial diversity within the chicken gut microbiome revealed by metagenomics and culture.</title>
        <authorList>
            <person name="Gilroy R."/>
            <person name="Ravi A."/>
            <person name="Getino M."/>
            <person name="Pursley I."/>
            <person name="Horton D.L."/>
            <person name="Alikhan N.F."/>
            <person name="Baker D."/>
            <person name="Gharbi K."/>
            <person name="Hall N."/>
            <person name="Watson M."/>
            <person name="Adriaenssens E.M."/>
            <person name="Foster-Nyarko E."/>
            <person name="Jarju S."/>
            <person name="Secka A."/>
            <person name="Antonio M."/>
            <person name="Oren A."/>
            <person name="Chaudhuri R.R."/>
            <person name="La Ragione R."/>
            <person name="Hildebrand F."/>
            <person name="Pallen M.J."/>
        </authorList>
    </citation>
    <scope>NUCLEOTIDE SEQUENCE</scope>
    <source>
        <strain evidence="8">6276</strain>
    </source>
</reference>
<comment type="subunit">
    <text evidence="6">Homotetramer. Forms an RuvA(8)-RuvB(12)-Holliday junction (HJ) complex. HJ DNA is sandwiched between 2 RuvA tetramers; dsDNA enters through RuvA and exits via RuvB. An RuvB hexamer assembles on each DNA strand where it exits the tetramer. Each RuvB hexamer is contacted by two RuvA subunits (via domain III) on 2 adjacent RuvB subunits; this complex drives branch migration. In the full resolvosome a probable DNA-RuvA(4)-RuvB(12)-RuvC(2) complex forms which resolves the HJ.</text>
</comment>
<name>A0A9D1JLJ3_9BACT</name>
<evidence type="ECO:0000313" key="8">
    <source>
        <dbReference type="EMBL" id="HIS35001.1"/>
    </source>
</evidence>
<sequence>MYDYIKGIIAGKNNTSKGTYVTVEAYGIGYMLEITARDYSSLKENGSDVKVYTVLLHREDKMSLCGFLHKEERDIFNILTSVSGVGSKMALTLIDEFQSSEIIGLVIQGDYKELTRAKGVGPKLAQKIILELKDKLMNYKQDEPIEIKSFKKQDSQAMDDAQTVLSSLGYERSEIKAAMSKAAAFLNENASAEDILKETLKILSV</sequence>
<evidence type="ECO:0000256" key="2">
    <source>
        <dbReference type="ARBA" id="ARBA00022763"/>
    </source>
</evidence>
<dbReference type="GO" id="GO:0006310">
    <property type="term" value="P:DNA recombination"/>
    <property type="evidence" value="ECO:0007669"/>
    <property type="project" value="UniProtKB-UniRule"/>
</dbReference>
<dbReference type="Gene3D" id="1.10.8.10">
    <property type="entry name" value="DNA helicase RuvA subunit, C-terminal domain"/>
    <property type="match status" value="1"/>
</dbReference>
<dbReference type="Pfam" id="PF01330">
    <property type="entry name" value="RuvA_N"/>
    <property type="match status" value="1"/>
</dbReference>
<dbReference type="InterPro" id="IPR036267">
    <property type="entry name" value="RuvA_C_sf"/>
</dbReference>